<dbReference type="InterPro" id="IPR013761">
    <property type="entry name" value="SAM/pointed_sf"/>
</dbReference>
<keyword evidence="2" id="KW-1185">Reference proteome</keyword>
<dbReference type="Gene3D" id="1.10.150.50">
    <property type="entry name" value="Transcription Factor, Ets-1"/>
    <property type="match status" value="1"/>
</dbReference>
<dbReference type="GeneID" id="68096523"/>
<gene>
    <name evidence="1" type="ORF">C9374_004068</name>
</gene>
<sequence>MFLNSSSSNSDLSEWIQLNSHTCAESVMMFSEDSAVQDNCEELKQNLTSAPMEEWDHKNTMFFLKQYCREAYNHTVVEIFETQQMNGYLLKNITVDGLERLGISHDVAVTIFDRVHDFQDEKITVLSKIKNPSIDDH</sequence>
<dbReference type="EMBL" id="PYSW02000020">
    <property type="protein sequence ID" value="KAG2383397.1"/>
    <property type="molecule type" value="Genomic_DNA"/>
</dbReference>
<dbReference type="AlphaFoldDB" id="A0AA88GRT4"/>
<dbReference type="RefSeq" id="XP_044549076.1">
    <property type="nucleotide sequence ID" value="XM_044693666.1"/>
</dbReference>
<comment type="caution">
    <text evidence="1">The sequence shown here is derived from an EMBL/GenBank/DDBJ whole genome shotgun (WGS) entry which is preliminary data.</text>
</comment>
<dbReference type="Proteomes" id="UP000816034">
    <property type="component" value="Unassembled WGS sequence"/>
</dbReference>
<protein>
    <recommendedName>
        <fullName evidence="3">SAM domain-containing protein</fullName>
    </recommendedName>
</protein>
<organism evidence="1 2">
    <name type="scientific">Naegleria lovaniensis</name>
    <name type="common">Amoeba</name>
    <dbReference type="NCBI Taxonomy" id="51637"/>
    <lineage>
        <taxon>Eukaryota</taxon>
        <taxon>Discoba</taxon>
        <taxon>Heterolobosea</taxon>
        <taxon>Tetramitia</taxon>
        <taxon>Eutetramitia</taxon>
        <taxon>Vahlkampfiidae</taxon>
        <taxon>Naegleria</taxon>
    </lineage>
</organism>
<dbReference type="SUPFAM" id="SSF47769">
    <property type="entry name" value="SAM/Pointed domain"/>
    <property type="match status" value="1"/>
</dbReference>
<name>A0AA88GRT4_NAELO</name>
<evidence type="ECO:0000313" key="2">
    <source>
        <dbReference type="Proteomes" id="UP000816034"/>
    </source>
</evidence>
<proteinExistence type="predicted"/>
<evidence type="ECO:0000313" key="1">
    <source>
        <dbReference type="EMBL" id="KAG2383397.1"/>
    </source>
</evidence>
<reference evidence="1 2" key="1">
    <citation type="journal article" date="2018" name="BMC Genomics">
        <title>The genome of Naegleria lovaniensis, the basis for a comparative approach to unravel pathogenicity factors of the human pathogenic amoeba N. fowleri.</title>
        <authorList>
            <person name="Liechti N."/>
            <person name="Schurch N."/>
            <person name="Bruggmann R."/>
            <person name="Wittwer M."/>
        </authorList>
    </citation>
    <scope>NUCLEOTIDE SEQUENCE [LARGE SCALE GENOMIC DNA]</scope>
    <source>
        <strain evidence="1 2">ATCC 30569</strain>
    </source>
</reference>
<evidence type="ECO:0008006" key="3">
    <source>
        <dbReference type="Google" id="ProtNLM"/>
    </source>
</evidence>
<accession>A0AA88GRT4</accession>